<feature type="chain" id="PRO_5046967667" description="DUF4154 domain-containing protein" evidence="1">
    <location>
        <begin position="20"/>
        <end position="170"/>
    </location>
</feature>
<keyword evidence="3" id="KW-1185">Reference proteome</keyword>
<proteinExistence type="predicted"/>
<dbReference type="Proteomes" id="UP000653056">
    <property type="component" value="Unassembled WGS sequence"/>
</dbReference>
<keyword evidence="1" id="KW-0732">Signal</keyword>
<protein>
    <recommendedName>
        <fullName evidence="4">DUF4154 domain-containing protein</fullName>
    </recommendedName>
</protein>
<evidence type="ECO:0008006" key="4">
    <source>
        <dbReference type="Google" id="ProtNLM"/>
    </source>
</evidence>
<evidence type="ECO:0000256" key="1">
    <source>
        <dbReference type="SAM" id="SignalP"/>
    </source>
</evidence>
<organism evidence="2 3">
    <name type="scientific">Litchfieldella qijiaojingensis</name>
    <dbReference type="NCBI Taxonomy" id="980347"/>
    <lineage>
        <taxon>Bacteria</taxon>
        <taxon>Pseudomonadati</taxon>
        <taxon>Pseudomonadota</taxon>
        <taxon>Gammaproteobacteria</taxon>
        <taxon>Oceanospirillales</taxon>
        <taxon>Halomonadaceae</taxon>
        <taxon>Litchfieldella</taxon>
    </lineage>
</organism>
<name>A0ABQ2Z3J4_9GAMM</name>
<dbReference type="Pfam" id="PF13689">
    <property type="entry name" value="DUF4154"/>
    <property type="match status" value="1"/>
</dbReference>
<evidence type="ECO:0000313" key="2">
    <source>
        <dbReference type="EMBL" id="GGY00659.1"/>
    </source>
</evidence>
<dbReference type="RefSeq" id="WP_189470693.1">
    <property type="nucleotide sequence ID" value="NZ_BMXS01000017.1"/>
</dbReference>
<dbReference type="InterPro" id="IPR025293">
    <property type="entry name" value="YfiR/HmsC-like"/>
</dbReference>
<sequence>MRFARLLLTLLLWAPSAMAQQDERAVKAAYIYNFLHFTEWPIPLEEPFYLCILGRTPLDDELQQLENQQVRHDITIAVEHVTIGDDLGFCHSLYFDDSQRRQLDSLLRKLNAAPILTISDAEGLADRGVMIEMDTLHNKVAFEINLSAAHRADMDFSARLLKLARYVATR</sequence>
<comment type="caution">
    <text evidence="2">The sequence shown here is derived from an EMBL/GenBank/DDBJ whole genome shotgun (WGS) entry which is preliminary data.</text>
</comment>
<evidence type="ECO:0000313" key="3">
    <source>
        <dbReference type="Proteomes" id="UP000653056"/>
    </source>
</evidence>
<dbReference type="EMBL" id="BMXS01000017">
    <property type="protein sequence ID" value="GGY00659.1"/>
    <property type="molecule type" value="Genomic_DNA"/>
</dbReference>
<gene>
    <name evidence="2" type="ORF">GCM10007160_30470</name>
</gene>
<feature type="signal peptide" evidence="1">
    <location>
        <begin position="1"/>
        <end position="19"/>
    </location>
</feature>
<reference evidence="3" key="1">
    <citation type="journal article" date="2019" name="Int. J. Syst. Evol. Microbiol.">
        <title>The Global Catalogue of Microorganisms (GCM) 10K type strain sequencing project: providing services to taxonomists for standard genome sequencing and annotation.</title>
        <authorList>
            <consortium name="The Broad Institute Genomics Platform"/>
            <consortium name="The Broad Institute Genome Sequencing Center for Infectious Disease"/>
            <person name="Wu L."/>
            <person name="Ma J."/>
        </authorList>
    </citation>
    <scope>NUCLEOTIDE SEQUENCE [LARGE SCALE GENOMIC DNA]</scope>
    <source>
        <strain evidence="3">KCTC 22228</strain>
    </source>
</reference>
<accession>A0ABQ2Z3J4</accession>